<dbReference type="InterPro" id="IPR036282">
    <property type="entry name" value="Glutathione-S-Trfase_C_sf"/>
</dbReference>
<organism evidence="3 4">
    <name type="scientific">Yoonia rosea</name>
    <dbReference type="NCBI Taxonomy" id="287098"/>
    <lineage>
        <taxon>Bacteria</taxon>
        <taxon>Pseudomonadati</taxon>
        <taxon>Pseudomonadota</taxon>
        <taxon>Alphaproteobacteria</taxon>
        <taxon>Rhodobacterales</taxon>
        <taxon>Paracoccaceae</taxon>
        <taxon>Yoonia</taxon>
    </lineage>
</organism>
<evidence type="ECO:0000313" key="3">
    <source>
        <dbReference type="EMBL" id="SIT81860.1"/>
    </source>
</evidence>
<protein>
    <submittedName>
        <fullName evidence="3">Glutathione S-transferase</fullName>
    </submittedName>
</protein>
<reference evidence="4" key="1">
    <citation type="submission" date="2017-01" db="EMBL/GenBank/DDBJ databases">
        <authorList>
            <person name="Varghese N."/>
            <person name="Submissions S."/>
        </authorList>
    </citation>
    <scope>NUCLEOTIDE SEQUENCE [LARGE SCALE GENOMIC DNA]</scope>
    <source>
        <strain evidence="4">DSM 29591</strain>
    </source>
</reference>
<dbReference type="STRING" id="287098.SAMN05421665_1344"/>
<evidence type="ECO:0000259" key="2">
    <source>
        <dbReference type="PROSITE" id="PS50405"/>
    </source>
</evidence>
<dbReference type="PROSITE" id="PS50405">
    <property type="entry name" value="GST_CTER"/>
    <property type="match status" value="1"/>
</dbReference>
<accession>A0A1R3WY60</accession>
<dbReference type="PROSITE" id="PS50404">
    <property type="entry name" value="GST_NTER"/>
    <property type="match status" value="1"/>
</dbReference>
<dbReference type="InterPro" id="IPR036249">
    <property type="entry name" value="Thioredoxin-like_sf"/>
</dbReference>
<dbReference type="SUPFAM" id="SSF47616">
    <property type="entry name" value="GST C-terminal domain-like"/>
    <property type="match status" value="1"/>
</dbReference>
<dbReference type="OrthoDB" id="7583243at2"/>
<dbReference type="InterPro" id="IPR010987">
    <property type="entry name" value="Glutathione-S-Trfase_C-like"/>
</dbReference>
<feature type="domain" description="GST N-terminal" evidence="1">
    <location>
        <begin position="2"/>
        <end position="83"/>
    </location>
</feature>
<keyword evidence="3" id="KW-0808">Transferase</keyword>
<keyword evidence="4" id="KW-1185">Reference proteome</keyword>
<feature type="domain" description="GST C-terminal" evidence="2">
    <location>
        <begin position="87"/>
        <end position="214"/>
    </location>
</feature>
<dbReference type="Proteomes" id="UP000186997">
    <property type="component" value="Unassembled WGS sequence"/>
</dbReference>
<dbReference type="SFLD" id="SFLDG00358">
    <property type="entry name" value="Main_(cytGST)"/>
    <property type="match status" value="1"/>
</dbReference>
<name>A0A1R3WY60_9RHOB</name>
<gene>
    <name evidence="3" type="ORF">SAMN05421665_1344</name>
</gene>
<dbReference type="PANTHER" id="PTHR44051">
    <property type="entry name" value="GLUTATHIONE S-TRANSFERASE-RELATED"/>
    <property type="match status" value="1"/>
</dbReference>
<dbReference type="SFLD" id="SFLDS00019">
    <property type="entry name" value="Glutathione_Transferase_(cytos"/>
    <property type="match status" value="1"/>
</dbReference>
<proteinExistence type="predicted"/>
<dbReference type="SUPFAM" id="SSF52833">
    <property type="entry name" value="Thioredoxin-like"/>
    <property type="match status" value="1"/>
</dbReference>
<dbReference type="Gene3D" id="1.20.1050.10">
    <property type="match status" value="1"/>
</dbReference>
<dbReference type="CDD" id="cd03057">
    <property type="entry name" value="GST_N_Beta"/>
    <property type="match status" value="1"/>
</dbReference>
<sequence length="228" mass="25125">MSQILRLHYAPDNASLCVRLALEEMAIPYETVLVDRAAKAQKSPAYLALNPNGLIPVLETPHGPVFETAAILMWLAETDDKLMPRVGTPARMHALQWMLWLANTLHHTLRMTFYPSQYTNGDSGAVQSMAQQRLRAQLDLLAAAQTTPWLDSAASSLHACYLAPMLRWAALYGGGADWFDLENWPRLTAFAKRMDARESTIRVAFAEGLGPTPISRPAPCTPPEGSAL</sequence>
<dbReference type="Pfam" id="PF13409">
    <property type="entry name" value="GST_N_2"/>
    <property type="match status" value="1"/>
</dbReference>
<dbReference type="Gene3D" id="3.40.30.10">
    <property type="entry name" value="Glutaredoxin"/>
    <property type="match status" value="1"/>
</dbReference>
<dbReference type="AlphaFoldDB" id="A0A1R3WY60"/>
<dbReference type="InterPro" id="IPR004045">
    <property type="entry name" value="Glutathione_S-Trfase_N"/>
</dbReference>
<dbReference type="GO" id="GO:0016740">
    <property type="term" value="F:transferase activity"/>
    <property type="evidence" value="ECO:0007669"/>
    <property type="project" value="UniProtKB-KW"/>
</dbReference>
<evidence type="ECO:0000313" key="4">
    <source>
        <dbReference type="Proteomes" id="UP000186997"/>
    </source>
</evidence>
<dbReference type="EMBL" id="FTPR01000001">
    <property type="protein sequence ID" value="SIT81860.1"/>
    <property type="molecule type" value="Genomic_DNA"/>
</dbReference>
<evidence type="ECO:0000259" key="1">
    <source>
        <dbReference type="PROSITE" id="PS50404"/>
    </source>
</evidence>
<dbReference type="PANTHER" id="PTHR44051:SF8">
    <property type="entry name" value="GLUTATHIONE S-TRANSFERASE GSTA"/>
    <property type="match status" value="1"/>
</dbReference>
<dbReference type="InterPro" id="IPR040079">
    <property type="entry name" value="Glutathione_S-Trfase"/>
</dbReference>